<evidence type="ECO:0000313" key="2">
    <source>
        <dbReference type="EMBL" id="SAM60547.1"/>
    </source>
</evidence>
<evidence type="ECO:0000259" key="1">
    <source>
        <dbReference type="Pfam" id="PF14080"/>
    </source>
</evidence>
<reference evidence="3" key="1">
    <citation type="submission" date="2016-04" db="EMBL/GenBank/DDBJ databases">
        <authorList>
            <person name="Tagini F."/>
        </authorList>
    </citation>
    <scope>NUCLEOTIDE SEQUENCE [LARGE SCALE GENOMIC DNA]</scope>
    <source>
        <strain evidence="3">CHUV0807</strain>
    </source>
</reference>
<dbReference type="InterPro" id="IPR025357">
    <property type="entry name" value="DUF4261"/>
</dbReference>
<protein>
    <recommendedName>
        <fullName evidence="1">DUF4261 domain-containing protein</fullName>
    </recommendedName>
</protein>
<dbReference type="AlphaFoldDB" id="A0A1C3H3G6"/>
<dbReference type="EMBL" id="FKLO01000031">
    <property type="protein sequence ID" value="SAM60547.1"/>
    <property type="molecule type" value="Genomic_DNA"/>
</dbReference>
<sequence length="273" mass="30674">MTLAREPRLQPELYFLEGYYTAPPPIDPAAWQTRLAAYLGHVEAIGDGDTPMFALHDYRCDYADRPGAPTMITLLASPAEAPDADALQQSWGWMEAADIVPQCPYRLIINEFLGRLLDPNQRLHIIRSISRVLIELTAPQAVRPLATNRYYHPQSWLDAGDDQPYYGLINVRYYTISNHPGDSIMDTRGLSVFGVPDLQCHYRDLEPDAVAQQLYNTAIYLLEHGDIIADGHTLTGSNGEPWRCRHEDSLLEPSRLVLDICPNAPYAAGNRDD</sequence>
<dbReference type="Pfam" id="PF14080">
    <property type="entry name" value="DUF4261"/>
    <property type="match status" value="1"/>
</dbReference>
<gene>
    <name evidence="2" type="ORF">CHUV0807_0733</name>
</gene>
<organism evidence="2 3">
    <name type="scientific">Cardiobacterium hominis</name>
    <dbReference type="NCBI Taxonomy" id="2718"/>
    <lineage>
        <taxon>Bacteria</taxon>
        <taxon>Pseudomonadati</taxon>
        <taxon>Pseudomonadota</taxon>
        <taxon>Gammaproteobacteria</taxon>
        <taxon>Cardiobacteriales</taxon>
        <taxon>Cardiobacteriaceae</taxon>
        <taxon>Cardiobacterium</taxon>
    </lineage>
</organism>
<dbReference type="RefSeq" id="WP_079539783.1">
    <property type="nucleotide sequence ID" value="NZ_FKLO01000031.1"/>
</dbReference>
<evidence type="ECO:0000313" key="3">
    <source>
        <dbReference type="Proteomes" id="UP000190837"/>
    </source>
</evidence>
<dbReference type="Proteomes" id="UP000190837">
    <property type="component" value="Unassembled WGS sequence"/>
</dbReference>
<feature type="domain" description="DUF4261" evidence="1">
    <location>
        <begin position="186"/>
        <end position="260"/>
    </location>
</feature>
<proteinExistence type="predicted"/>
<name>A0A1C3H3G6_9GAMM</name>
<accession>A0A1C3H3G6</accession>